<feature type="transmembrane region" description="Helical" evidence="1">
    <location>
        <begin position="148"/>
        <end position="170"/>
    </location>
</feature>
<proteinExistence type="predicted"/>
<evidence type="ECO:0000256" key="1">
    <source>
        <dbReference type="SAM" id="Phobius"/>
    </source>
</evidence>
<sequence>MRKFKIKKRIRIVSGIFALISIVCTVLFFFLQQSDYIELKTSEKSALKLSKGDYILYLVNDNANEIQKRNYYFELKDLKNNIIRKFPDTAVPKFIFEVETVGNKIYTSYANFAVDETGDYILQTYPKNGNIIEMAIKEDRDNSTQLILFYYLSVACIGISILTFAVSFFIKK</sequence>
<dbReference type="STRING" id="558151.ACM46_17305"/>
<dbReference type="EMBL" id="LFND01000006">
    <property type="protein sequence ID" value="KMQ60010.1"/>
    <property type="molecule type" value="Genomic_DNA"/>
</dbReference>
<dbReference type="RefSeq" id="WP_048507947.1">
    <property type="nucleotide sequence ID" value="NZ_LFND01000006.1"/>
</dbReference>
<organism evidence="2 3">
    <name type="scientific">Chryseobacterium angstadtii</name>
    <dbReference type="NCBI Taxonomy" id="558151"/>
    <lineage>
        <taxon>Bacteria</taxon>
        <taxon>Pseudomonadati</taxon>
        <taxon>Bacteroidota</taxon>
        <taxon>Flavobacteriia</taxon>
        <taxon>Flavobacteriales</taxon>
        <taxon>Weeksellaceae</taxon>
        <taxon>Chryseobacterium group</taxon>
        <taxon>Chryseobacterium</taxon>
    </lineage>
</organism>
<keyword evidence="3" id="KW-1185">Reference proteome</keyword>
<dbReference type="OrthoDB" id="9893671at2"/>
<comment type="caution">
    <text evidence="2">The sequence shown here is derived from an EMBL/GenBank/DDBJ whole genome shotgun (WGS) entry which is preliminary data.</text>
</comment>
<keyword evidence="1" id="KW-1133">Transmembrane helix</keyword>
<gene>
    <name evidence="2" type="ORF">ACM46_17305</name>
</gene>
<reference evidence="2 3" key="1">
    <citation type="journal article" date="2013" name="Int. J. Syst. Evol. Microbiol.">
        <title>Chryseobacterium angstadtii sp. nov., isolated from a newt tank.</title>
        <authorList>
            <person name="Kirk K.E."/>
            <person name="Hoffman J.A."/>
            <person name="Smith K.A."/>
            <person name="Strahan B.L."/>
            <person name="Failor K.C."/>
            <person name="Krebs J.E."/>
            <person name="Gale A.N."/>
            <person name="Do T.D."/>
            <person name="Sontag T.C."/>
            <person name="Batties A.M."/>
            <person name="Mistiszyn K."/>
            <person name="Newman J.D."/>
        </authorList>
    </citation>
    <scope>NUCLEOTIDE SEQUENCE [LARGE SCALE GENOMIC DNA]</scope>
    <source>
        <strain evidence="2 3">KM</strain>
    </source>
</reference>
<dbReference type="AlphaFoldDB" id="A0A0J7KRZ8"/>
<dbReference type="Proteomes" id="UP000036261">
    <property type="component" value="Unassembled WGS sequence"/>
</dbReference>
<evidence type="ECO:0000313" key="2">
    <source>
        <dbReference type="EMBL" id="KMQ60010.1"/>
    </source>
</evidence>
<keyword evidence="1" id="KW-0812">Transmembrane</keyword>
<accession>A0A0J7KRZ8</accession>
<feature type="transmembrane region" description="Helical" evidence="1">
    <location>
        <begin position="12"/>
        <end position="31"/>
    </location>
</feature>
<keyword evidence="1" id="KW-0472">Membrane</keyword>
<dbReference type="PATRIC" id="fig|558151.6.peg.3658"/>
<evidence type="ECO:0000313" key="3">
    <source>
        <dbReference type="Proteomes" id="UP000036261"/>
    </source>
</evidence>
<protein>
    <submittedName>
        <fullName evidence="2">Uncharacterized protein</fullName>
    </submittedName>
</protein>
<name>A0A0J7KRZ8_9FLAO</name>